<gene>
    <name evidence="2" type="ORF">CITCOLO1_LOCUS9629</name>
</gene>
<name>A0ABP0YB97_9ROSI</name>
<accession>A0ABP0YB97</accession>
<protein>
    <recommendedName>
        <fullName evidence="4">DUF4283 domain-containing protein</fullName>
    </recommendedName>
</protein>
<evidence type="ECO:0000256" key="1">
    <source>
        <dbReference type="SAM" id="MobiDB-lite"/>
    </source>
</evidence>
<dbReference type="Proteomes" id="UP001642487">
    <property type="component" value="Chromosome 3"/>
</dbReference>
<dbReference type="InterPro" id="IPR040256">
    <property type="entry name" value="At4g02000-like"/>
</dbReference>
<feature type="region of interest" description="Disordered" evidence="1">
    <location>
        <begin position="58"/>
        <end position="78"/>
    </location>
</feature>
<proteinExistence type="predicted"/>
<evidence type="ECO:0008006" key="4">
    <source>
        <dbReference type="Google" id="ProtNLM"/>
    </source>
</evidence>
<organism evidence="2 3">
    <name type="scientific">Citrullus colocynthis</name>
    <name type="common">colocynth</name>
    <dbReference type="NCBI Taxonomy" id="252529"/>
    <lineage>
        <taxon>Eukaryota</taxon>
        <taxon>Viridiplantae</taxon>
        <taxon>Streptophyta</taxon>
        <taxon>Embryophyta</taxon>
        <taxon>Tracheophyta</taxon>
        <taxon>Spermatophyta</taxon>
        <taxon>Magnoliopsida</taxon>
        <taxon>eudicotyledons</taxon>
        <taxon>Gunneridae</taxon>
        <taxon>Pentapetalae</taxon>
        <taxon>rosids</taxon>
        <taxon>fabids</taxon>
        <taxon>Cucurbitales</taxon>
        <taxon>Cucurbitaceae</taxon>
        <taxon>Benincaseae</taxon>
        <taxon>Citrullus</taxon>
    </lineage>
</organism>
<sequence>MGHEDGQKGCGLEDHGQWAMAGWMPWLSTDEVWLMKFGGLGSLDGSEDADQVGPMKEATGRPGAVGFGSNTRSLDSTPSGSRVVHFGSWADSRGLSGPSSWISFFGSPKTMELAYTLPMMVGDKVVVEPSYKVLEEGVKVWKNSIVVQFVDASLPYVVIQRLITHISGKVEMSTITLMENVPVWIKLSKIPIKIWFDRGLAARASAMGKLIALDTATKERHSLTFARVCVEVSSDSVLPLSVVALESHIPLCTGWQGLALVMVDFNAIRNLTEAFGGCPNCSDMEEFGRAILDANLCELHVLGNWFT</sequence>
<dbReference type="PANTHER" id="PTHR31286">
    <property type="entry name" value="GLYCINE-RICH CELL WALL STRUCTURAL PROTEIN 1.8-LIKE"/>
    <property type="match status" value="1"/>
</dbReference>
<evidence type="ECO:0000313" key="2">
    <source>
        <dbReference type="EMBL" id="CAK9317714.1"/>
    </source>
</evidence>
<feature type="compositionally biased region" description="Polar residues" evidence="1">
    <location>
        <begin position="68"/>
        <end position="78"/>
    </location>
</feature>
<keyword evidence="3" id="KW-1185">Reference proteome</keyword>
<dbReference type="PANTHER" id="PTHR31286:SF165">
    <property type="entry name" value="DUF4283 DOMAIN-CONTAINING PROTEIN"/>
    <property type="match status" value="1"/>
</dbReference>
<reference evidence="2 3" key="1">
    <citation type="submission" date="2024-03" db="EMBL/GenBank/DDBJ databases">
        <authorList>
            <person name="Gkanogiannis A."/>
            <person name="Becerra Lopez-Lavalle L."/>
        </authorList>
    </citation>
    <scope>NUCLEOTIDE SEQUENCE [LARGE SCALE GENOMIC DNA]</scope>
</reference>
<dbReference type="EMBL" id="OZ021737">
    <property type="protein sequence ID" value="CAK9317714.1"/>
    <property type="molecule type" value="Genomic_DNA"/>
</dbReference>
<evidence type="ECO:0000313" key="3">
    <source>
        <dbReference type="Proteomes" id="UP001642487"/>
    </source>
</evidence>